<evidence type="ECO:0000256" key="1">
    <source>
        <dbReference type="SAM" id="MobiDB-lite"/>
    </source>
</evidence>
<evidence type="ECO:0000313" key="3">
    <source>
        <dbReference type="Proteomes" id="UP000729402"/>
    </source>
</evidence>
<organism evidence="2 3">
    <name type="scientific">Zizania palustris</name>
    <name type="common">Northern wild rice</name>
    <dbReference type="NCBI Taxonomy" id="103762"/>
    <lineage>
        <taxon>Eukaryota</taxon>
        <taxon>Viridiplantae</taxon>
        <taxon>Streptophyta</taxon>
        <taxon>Embryophyta</taxon>
        <taxon>Tracheophyta</taxon>
        <taxon>Spermatophyta</taxon>
        <taxon>Magnoliopsida</taxon>
        <taxon>Liliopsida</taxon>
        <taxon>Poales</taxon>
        <taxon>Poaceae</taxon>
        <taxon>BOP clade</taxon>
        <taxon>Oryzoideae</taxon>
        <taxon>Oryzeae</taxon>
        <taxon>Zizaniinae</taxon>
        <taxon>Zizania</taxon>
    </lineage>
</organism>
<feature type="region of interest" description="Disordered" evidence="1">
    <location>
        <begin position="93"/>
        <end position="125"/>
    </location>
</feature>
<protein>
    <submittedName>
        <fullName evidence="2">Uncharacterized protein</fullName>
    </submittedName>
</protein>
<accession>A0A8J5RZ65</accession>
<keyword evidence="3" id="KW-1185">Reference proteome</keyword>
<sequence length="143" mass="15842">MARGKDTMSSLRCTTPVVSSASGAPVHLFCHHFCITSPVHPFCHESEKNRCSRSSPGRRRRRPFWVPVRLPLPLSFRCPPPPRDFPFTFPLLLATTSPPEPPRPPAHRGPSPAAPAVHSLPRVPSPASHTFMDLLERSILSTQ</sequence>
<dbReference type="Proteomes" id="UP000729402">
    <property type="component" value="Unassembled WGS sequence"/>
</dbReference>
<reference evidence="2" key="1">
    <citation type="journal article" date="2021" name="bioRxiv">
        <title>Whole Genome Assembly and Annotation of Northern Wild Rice, Zizania palustris L., Supports a Whole Genome Duplication in the Zizania Genus.</title>
        <authorList>
            <person name="Haas M."/>
            <person name="Kono T."/>
            <person name="Macchietto M."/>
            <person name="Millas R."/>
            <person name="McGilp L."/>
            <person name="Shao M."/>
            <person name="Duquette J."/>
            <person name="Hirsch C.N."/>
            <person name="Kimball J."/>
        </authorList>
    </citation>
    <scope>NUCLEOTIDE SEQUENCE</scope>
    <source>
        <tissue evidence="2">Fresh leaf tissue</tissue>
    </source>
</reference>
<evidence type="ECO:0000313" key="2">
    <source>
        <dbReference type="EMBL" id="KAG8051790.1"/>
    </source>
</evidence>
<name>A0A8J5RZ65_ZIZPA</name>
<gene>
    <name evidence="2" type="ORF">GUJ93_ZPchr0001g31237</name>
</gene>
<dbReference type="AlphaFoldDB" id="A0A8J5RZ65"/>
<comment type="caution">
    <text evidence="2">The sequence shown here is derived from an EMBL/GenBank/DDBJ whole genome shotgun (WGS) entry which is preliminary data.</text>
</comment>
<proteinExistence type="predicted"/>
<dbReference type="EMBL" id="JAAALK010000288">
    <property type="protein sequence ID" value="KAG8051790.1"/>
    <property type="molecule type" value="Genomic_DNA"/>
</dbReference>
<reference evidence="2" key="2">
    <citation type="submission" date="2021-02" db="EMBL/GenBank/DDBJ databases">
        <authorList>
            <person name="Kimball J.A."/>
            <person name="Haas M.W."/>
            <person name="Macchietto M."/>
            <person name="Kono T."/>
            <person name="Duquette J."/>
            <person name="Shao M."/>
        </authorList>
    </citation>
    <scope>NUCLEOTIDE SEQUENCE</scope>
    <source>
        <tissue evidence="2">Fresh leaf tissue</tissue>
    </source>
</reference>